<gene>
    <name evidence="2" type="ORF">NO1_0359</name>
</gene>
<keyword evidence="1" id="KW-0472">Membrane</keyword>
<evidence type="ECO:0000313" key="2">
    <source>
        <dbReference type="EMBL" id="GBR72902.1"/>
    </source>
</evidence>
<comment type="caution">
    <text evidence="2">The sequence shown here is derived from an EMBL/GenBank/DDBJ whole genome shotgun (WGS) entry which is preliminary data.</text>
</comment>
<proteinExistence type="predicted"/>
<feature type="transmembrane region" description="Helical" evidence="1">
    <location>
        <begin position="2405"/>
        <end position="2421"/>
    </location>
</feature>
<feature type="transmembrane region" description="Helical" evidence="1">
    <location>
        <begin position="2595"/>
        <end position="2612"/>
    </location>
</feature>
<accession>A0A388T8N8</accession>
<feature type="transmembrane region" description="Helical" evidence="1">
    <location>
        <begin position="2210"/>
        <end position="2236"/>
    </location>
</feature>
<dbReference type="EMBL" id="BGZN01000003">
    <property type="protein sequence ID" value="GBR72902.1"/>
    <property type="molecule type" value="Genomic_DNA"/>
</dbReference>
<feature type="transmembrane region" description="Helical" evidence="1">
    <location>
        <begin position="2567"/>
        <end position="2589"/>
    </location>
</feature>
<feature type="transmembrane region" description="Helical" evidence="1">
    <location>
        <begin position="2427"/>
        <end position="2447"/>
    </location>
</feature>
<organism evidence="2 3">
    <name type="scientific">Termititenax aidoneus</name>
    <dbReference type="NCBI Taxonomy" id="2218524"/>
    <lineage>
        <taxon>Bacteria</taxon>
        <taxon>Bacillati</taxon>
        <taxon>Candidatus Margulisiibacteriota</taxon>
        <taxon>Candidatus Termititenacia</taxon>
        <taxon>Candidatus Termititenacales</taxon>
        <taxon>Candidatus Termititenacaceae</taxon>
        <taxon>Candidatus Termititenax</taxon>
    </lineage>
</organism>
<protein>
    <submittedName>
        <fullName evidence="2">Uncharacterized protein</fullName>
    </submittedName>
</protein>
<evidence type="ECO:0000256" key="1">
    <source>
        <dbReference type="SAM" id="Phobius"/>
    </source>
</evidence>
<dbReference type="Proteomes" id="UP000269352">
    <property type="component" value="Unassembled WGS sequence"/>
</dbReference>
<keyword evidence="3" id="KW-1185">Reference proteome</keyword>
<evidence type="ECO:0000313" key="3">
    <source>
        <dbReference type="Proteomes" id="UP000269352"/>
    </source>
</evidence>
<name>A0A388T8N8_TERA1</name>
<reference evidence="2 3" key="1">
    <citation type="journal article" date="2019" name="ISME J.">
        <title>Genome analyses of uncultured TG2/ZB3 bacteria in 'Margulisbacteria' specifically attached to ectosymbiotic spirochetes of protists in the termite gut.</title>
        <authorList>
            <person name="Utami Y.D."/>
            <person name="Kuwahara H."/>
            <person name="Igai K."/>
            <person name="Murakami T."/>
            <person name="Sugaya K."/>
            <person name="Morikawa T."/>
            <person name="Nagura Y."/>
            <person name="Yuki M."/>
            <person name="Deevong P."/>
            <person name="Inoue T."/>
            <person name="Kihara K."/>
            <person name="Lo N."/>
            <person name="Yamada A."/>
            <person name="Ohkuma M."/>
            <person name="Hongoh Y."/>
        </authorList>
    </citation>
    <scope>NUCLEOTIDE SEQUENCE [LARGE SCALE GENOMIC DNA]</scope>
    <source>
        <strain evidence="2">NkOx7-01</strain>
    </source>
</reference>
<keyword evidence="1" id="KW-0812">Transmembrane</keyword>
<sequence>MYQYLLKVISDIAGPPATGRIVNPNVPNPHNNAGQPVLETALSPYLNALVKESSYVKGFTLQENGIEPNIFAYNIDVFVEGLGNPFKGVVIYHDVDVVGGKKGEPYLAVVRDAAGNLKLYQASPENVAAGIDRIVIGAEITNSRVETGANGEITGAVVGVADIVPHNDGLSEAARIGTGAAERITGINYINNIDGEALSVKEIERLRVAGRLAEIPNISAYVDDVNKMLTETHSISLRHREGPLGIIDWAENGLEGLKEFLVLTKAYPRKGVSFLANATAFLSVLTPHLSMLGNQQVAPFFALLFFQYFYGSINYFNNSMRLFEKDSYESNISSGESFVQRLKLDEKTAEYFKDLFSNAALKSGKYKNFIKLIEHTKGADGKDQVNSFGENAGITVEKFADGKMTLTINYGIADENNEVWRHFIQEDVLQTAREQLTDLKSNWPKYNGGAVPAETSPEYAQYLKSPEYKAYKKSAEGKKYKSLEAIVGIMESVYKQSQIRFLLPQAGRRQRARAGFWLFDLKELGVKDGFQLAGDLAGGLGAYIHEPGKETDNRRLLQINYHLKTAELENLIKALSANGADEAAIQKIRIAYKIVSQNFYADAQGNPNYQIPVDQRATQVATDRLTFTSAPVWDVLQDIYTAAEQEFHTFMRLQSNIQNNSNNSLDDAQSRGLEIMGRDTEAWKNAMRAVLLEGGVTGELFAAVQDLKKQLANKTGLTQAGVNAAIDSAAFKDKIRGIITNYFSAGGDLNIGARVDGILKDLKQEFTIDANGKLQTNDYGVGNTLFYYVLLNGAEAGRDLRSVNIFEFFTQLADAYGRHIPMSAILAEAVAKAFPSDDYSRDQIRKALNFCYLNGNMLLDEQLYVEDGRYKGRQLCIDPRRAEDRNAKKADSAVSLEDYLMEFFFGDAVKAEDYKKHPENMYSLNRIDIKNFVNILNHKIAVQKRAEYFAELTFKLRTGDSMSQTEIDNLVTMLTERYSMEEFTARQLIDFLQTGAVRGAIETRTMAYENAFIGFDRLNNVNFMSDFAPEKKRDIYLALMAYQKWQTAKHHNKKPTAVEGLEAVDPARLRDKIERENLKQELIQAFGSAEIAEAMLSTDFFNADKTSGGIRYTFRASIEYDIRLAFCQAMQRLYHDNRVYVLEHPANVMNKEKIEKKEVKLSNQAIKIISEKPFKGEIEFVHSKDLGNGKREGQLIVAAANSKEFLDLIMNPGLTPDDRNELMRIYEEYHYLKAEYAKAKESSGDKTVPLSKGTLELIRNKYKDIVSPNDDNNDAKKVILSFTNDSYSMIALLCDPSLDNVQDAEALRKVFADYLEIAVINRTIELSKAAFAVLDAHRFNVAEMREYMDELARANPYLATLEPRLQYQHAMREMHKKIRNELVNSFGEFFVGLEQEAEMNKLVDTLMDALAEGEAFQEASTNGLLQQTNMLVLSVAQLHNKTIMNTNSALGEMTRTSRDEVNSLLNNRPEKVIETSEGKTEPNPQREIFDMFYNLLKSFGGKKLTGLATGAYWTVPFDIAAKGLAGDVYRAMNDEKRHAGFGVNQGVRAASDFGEYVAETALGGQEGHNMVDIKGNGDRPIAIFSLDNIVGASNIHPVLLDLTSQKFMQNGKVRSISDMHTQGFISNEAWDMQQEYEVLHDRFLELTNESLGRFLTAAEEREYLDLEAKFDSGKIFADAAKQQKYEDFLILAGAAGKDWKELNGHETRVLNDCAAQYLRKIFEAAGLPSAAEGHWSEYDLQKIIDSAKDLLAAENDFRTALDELLATPEIGLNRDTAMVAVDMLYKTFLEEGNDNKALKVAGSKDDLGKLQSAGFIAIDPRLFITKYHELQNGKGHSIKGTDKDQPDLNYLTSNTLGDYIFAAADQAVNSGWQTEAREATGEPETMFWLDRPAVSMDSTLKPDTLTMAFTGRTPFENMQKLIKTVIQYWRERNGAYDLKTTWKRYKEEMMYDTISATFQNMWYRGNLYPFLPVLDQVFAEMDKLDIKNAQGQTVKMFSQNNLRELFDLDNNGTYNYNHELDMQRNGNKKLDEIFKQVMEKILDKNNPNPLFVVGSREWQTLVLTNAAEVTIREKIDAVVQGTLDKDFKTYLFYLEGVYNLWKPRLDGTLVNVNSILAQAEQEMMYTLFNSLQLGGHVDMQMFNYIAAYVQGQMGWEQDQGCSNFHLLKWDAYFHMTRMALEFAAAPANTPPNLRTKFMVETLPYLSSTGIMMGLALVLSALNAPMLLSAGALPVALHQMLTKFVPRFQDWIRAKAKTTELSVNAFYPSVLRWTLDLVKKYSAVEDARSQTEQIKCYDAYGRHIFTIPGGAIAEGDWAVAYGQMFRWFGADTELRVVEGIDGKRYELQIKSKRLSNAIYRRYVQHYKEAEQHVQFPLSTNYNLRFPTLMMTTPLVGMSMFNFKSSFLSNGLGGVFGALGVSPESSQQFGSYGAIGLVSALALVHYYGIQNQIKQTYASSGVTERAAQMAEDRANLNDGKMIDTRLENVLVSFSKAAFNTTEPLAIPEYKSFDEFYLNRAENDLAKLKAAVSALNLMTDNTGHIAAREELFGHKLSRIRHWWKLHAPNGAFNVSVGLPIATAIGLGIQHFAYGTEPLMIPLLAAGFAVPWFAKLSQKKLFLSPKSYMNEHGLVGVAGKKKYEGTIE</sequence>
<keyword evidence="1" id="KW-1133">Transmembrane helix</keyword>